<dbReference type="EMBL" id="BAAASE010000009">
    <property type="protein sequence ID" value="GAA2415783.1"/>
    <property type="molecule type" value="Genomic_DNA"/>
</dbReference>
<evidence type="ECO:0000259" key="2">
    <source>
        <dbReference type="PROSITE" id="PS51736"/>
    </source>
</evidence>
<name>A0ABP5W1N3_9ACTN</name>
<feature type="region of interest" description="Disordered" evidence="1">
    <location>
        <begin position="43"/>
        <end position="76"/>
    </location>
</feature>
<comment type="caution">
    <text evidence="3">The sequence shown here is derived from an EMBL/GenBank/DDBJ whole genome shotgun (WGS) entry which is preliminary data.</text>
</comment>
<protein>
    <recommendedName>
        <fullName evidence="2">Resolvase/invertase-type recombinase catalytic domain-containing protein</fullName>
    </recommendedName>
</protein>
<feature type="compositionally biased region" description="Basic residues" evidence="1">
    <location>
        <begin position="67"/>
        <end position="76"/>
    </location>
</feature>
<proteinExistence type="predicted"/>
<dbReference type="InterPro" id="IPR006119">
    <property type="entry name" value="Resolv_N"/>
</dbReference>
<reference evidence="4" key="1">
    <citation type="journal article" date="2019" name="Int. J. Syst. Evol. Microbiol.">
        <title>The Global Catalogue of Microorganisms (GCM) 10K type strain sequencing project: providing services to taxonomists for standard genome sequencing and annotation.</title>
        <authorList>
            <consortium name="The Broad Institute Genomics Platform"/>
            <consortium name="The Broad Institute Genome Sequencing Center for Infectious Disease"/>
            <person name="Wu L."/>
            <person name="Ma J."/>
        </authorList>
    </citation>
    <scope>NUCLEOTIDE SEQUENCE [LARGE SCALE GENOMIC DNA]</scope>
    <source>
        <strain evidence="4">JCM 4358</strain>
    </source>
</reference>
<evidence type="ECO:0000313" key="3">
    <source>
        <dbReference type="EMBL" id="GAA2415783.1"/>
    </source>
</evidence>
<evidence type="ECO:0000256" key="1">
    <source>
        <dbReference type="SAM" id="MobiDB-lite"/>
    </source>
</evidence>
<organism evidence="3 4">
    <name type="scientific">Streptomyces coeruleofuscus</name>
    <dbReference type="NCBI Taxonomy" id="66879"/>
    <lineage>
        <taxon>Bacteria</taxon>
        <taxon>Bacillati</taxon>
        <taxon>Actinomycetota</taxon>
        <taxon>Actinomycetes</taxon>
        <taxon>Kitasatosporales</taxon>
        <taxon>Streptomycetaceae</taxon>
        <taxon>Streptomyces</taxon>
    </lineage>
</organism>
<evidence type="ECO:0000313" key="4">
    <source>
        <dbReference type="Proteomes" id="UP001499986"/>
    </source>
</evidence>
<sequence>MAELIRELIISGIRDGLDAARARGRVVGRPTVVNDDILRVARDLLPNPEHSPPRSPSSSVRPWPHYSHPRPLRAAG</sequence>
<gene>
    <name evidence="3" type="ORF">GCM10010255_62630</name>
</gene>
<accession>A0ABP5W1N3</accession>
<keyword evidence="4" id="KW-1185">Reference proteome</keyword>
<feature type="domain" description="Resolvase/invertase-type recombinase catalytic" evidence="2">
    <location>
        <begin position="1"/>
        <end position="24"/>
    </location>
</feature>
<dbReference type="Proteomes" id="UP001499986">
    <property type="component" value="Unassembled WGS sequence"/>
</dbReference>
<dbReference type="PROSITE" id="PS51736">
    <property type="entry name" value="RECOMBINASES_3"/>
    <property type="match status" value="1"/>
</dbReference>